<dbReference type="InterPro" id="IPR036388">
    <property type="entry name" value="WH-like_DNA-bd_sf"/>
</dbReference>
<evidence type="ECO:0000256" key="2">
    <source>
        <dbReference type="ARBA" id="ARBA00023015"/>
    </source>
</evidence>
<keyword evidence="2" id="KW-0805">Transcription regulation</keyword>
<keyword evidence="4" id="KW-0804">Transcription</keyword>
<dbReference type="GO" id="GO:0003677">
    <property type="term" value="F:DNA binding"/>
    <property type="evidence" value="ECO:0007669"/>
    <property type="project" value="UniProtKB-KW"/>
</dbReference>
<evidence type="ECO:0000313" key="6">
    <source>
        <dbReference type="EMBL" id="PKG29980.1"/>
    </source>
</evidence>
<dbReference type="Gene3D" id="3.40.190.290">
    <property type="match status" value="1"/>
</dbReference>
<dbReference type="Proteomes" id="UP000233343">
    <property type="component" value="Unassembled WGS sequence"/>
</dbReference>
<evidence type="ECO:0000256" key="1">
    <source>
        <dbReference type="ARBA" id="ARBA00009437"/>
    </source>
</evidence>
<organism evidence="6 7">
    <name type="scientific">Cytobacillus horneckiae</name>
    <dbReference type="NCBI Taxonomy" id="549687"/>
    <lineage>
        <taxon>Bacteria</taxon>
        <taxon>Bacillati</taxon>
        <taxon>Bacillota</taxon>
        <taxon>Bacilli</taxon>
        <taxon>Bacillales</taxon>
        <taxon>Bacillaceae</taxon>
        <taxon>Cytobacillus</taxon>
    </lineage>
</organism>
<dbReference type="RefSeq" id="WP_066196834.1">
    <property type="nucleotide sequence ID" value="NZ_JAFDQP010000013.1"/>
</dbReference>
<sequence>MDVQHLKYFVAVAVEGSFTKAAQKLYVSQPTISKMVKGLEDELGVVLFERTGKQTQLTDAGEVILTQAQNIIHSFDHLTSEIDQLSALKTGTIKIGLPPMVGASFFPKVIHDFYEKFPRIKIQLVEDGAKIVERDVESGLLDIGVAVLPTKDETFHVLPFANEKLMLLTNIRNPLCQKEVVKLNELADEPFIFFQKDFTLHDRIMIECVRSGFQPNIVYESSQWDFISGMVSADLGIALLPESVCHRAIDANIKVVKLEEPEIPWSLGMIWRKNHYLSFAAREWIQFCTERFNKK</sequence>
<dbReference type="PRINTS" id="PR00039">
    <property type="entry name" value="HTHLYSR"/>
</dbReference>
<keyword evidence="3" id="KW-0238">DNA-binding</keyword>
<evidence type="ECO:0000259" key="5">
    <source>
        <dbReference type="PROSITE" id="PS50931"/>
    </source>
</evidence>
<dbReference type="PANTHER" id="PTHR30419:SF8">
    <property type="entry name" value="NITROGEN ASSIMILATION TRANSCRIPTIONAL ACTIVATOR-RELATED"/>
    <property type="match status" value="1"/>
</dbReference>
<dbReference type="Pfam" id="PF00126">
    <property type="entry name" value="HTH_1"/>
    <property type="match status" value="1"/>
</dbReference>
<dbReference type="FunFam" id="1.10.10.10:FF:000001">
    <property type="entry name" value="LysR family transcriptional regulator"/>
    <property type="match status" value="1"/>
</dbReference>
<dbReference type="AlphaFoldDB" id="A0A2N0ZKE0"/>
<comment type="caution">
    <text evidence="6">The sequence shown here is derived from an EMBL/GenBank/DDBJ whole genome shotgun (WGS) entry which is preliminary data.</text>
</comment>
<dbReference type="InterPro" id="IPR036390">
    <property type="entry name" value="WH_DNA-bd_sf"/>
</dbReference>
<dbReference type="InterPro" id="IPR005119">
    <property type="entry name" value="LysR_subst-bd"/>
</dbReference>
<dbReference type="PROSITE" id="PS50931">
    <property type="entry name" value="HTH_LYSR"/>
    <property type="match status" value="1"/>
</dbReference>
<dbReference type="SUPFAM" id="SSF53850">
    <property type="entry name" value="Periplasmic binding protein-like II"/>
    <property type="match status" value="1"/>
</dbReference>
<dbReference type="PANTHER" id="PTHR30419">
    <property type="entry name" value="HTH-TYPE TRANSCRIPTIONAL REGULATOR YBHD"/>
    <property type="match status" value="1"/>
</dbReference>
<dbReference type="NCBIfam" id="NF047520">
    <property type="entry name" value="trans_act_CidR"/>
    <property type="match status" value="1"/>
</dbReference>
<dbReference type="GO" id="GO:0005829">
    <property type="term" value="C:cytosol"/>
    <property type="evidence" value="ECO:0007669"/>
    <property type="project" value="TreeGrafter"/>
</dbReference>
<reference evidence="6 7" key="1">
    <citation type="journal article" date="2010" name="Int. J. Syst. Evol. Microbiol.">
        <title>Bacillus horneckiae sp. nov., isolated from a spacecraft-assembly clean room.</title>
        <authorList>
            <person name="Vaishampayan P."/>
            <person name="Probst A."/>
            <person name="Krishnamurthi S."/>
            <person name="Ghosh S."/>
            <person name="Osman S."/>
            <person name="McDowall A."/>
            <person name="Ruckmani A."/>
            <person name="Mayilraj S."/>
            <person name="Venkateswaran K."/>
        </authorList>
    </citation>
    <scope>NUCLEOTIDE SEQUENCE [LARGE SCALE GENOMIC DNA]</scope>
    <source>
        <strain evidence="7">1PO1SC</strain>
    </source>
</reference>
<dbReference type="Gene3D" id="1.10.10.10">
    <property type="entry name" value="Winged helix-like DNA-binding domain superfamily/Winged helix DNA-binding domain"/>
    <property type="match status" value="1"/>
</dbReference>
<evidence type="ECO:0000256" key="4">
    <source>
        <dbReference type="ARBA" id="ARBA00023163"/>
    </source>
</evidence>
<feature type="domain" description="HTH lysR-type" evidence="5">
    <location>
        <begin position="1"/>
        <end position="58"/>
    </location>
</feature>
<dbReference type="CDD" id="cd08438">
    <property type="entry name" value="PBP2_CidR"/>
    <property type="match status" value="1"/>
</dbReference>
<dbReference type="SUPFAM" id="SSF46785">
    <property type="entry name" value="Winged helix' DNA-binding domain"/>
    <property type="match status" value="1"/>
</dbReference>
<comment type="similarity">
    <text evidence="1">Belongs to the LysR transcriptional regulatory family.</text>
</comment>
<proteinExistence type="inferred from homology"/>
<accession>A0A2N0ZKE0</accession>
<dbReference type="EMBL" id="PISD01000009">
    <property type="protein sequence ID" value="PKG29980.1"/>
    <property type="molecule type" value="Genomic_DNA"/>
</dbReference>
<dbReference type="InterPro" id="IPR000847">
    <property type="entry name" value="LysR_HTH_N"/>
</dbReference>
<protein>
    <submittedName>
        <fullName evidence="6">LysR family transcriptional regulator</fullName>
    </submittedName>
</protein>
<name>A0A2N0ZKE0_9BACI</name>
<evidence type="ECO:0000313" key="7">
    <source>
        <dbReference type="Proteomes" id="UP000233343"/>
    </source>
</evidence>
<evidence type="ECO:0000256" key="3">
    <source>
        <dbReference type="ARBA" id="ARBA00023125"/>
    </source>
</evidence>
<gene>
    <name evidence="6" type="ORF">CWS20_05570</name>
</gene>
<dbReference type="Pfam" id="PF03466">
    <property type="entry name" value="LysR_substrate"/>
    <property type="match status" value="1"/>
</dbReference>
<dbReference type="InterPro" id="IPR050950">
    <property type="entry name" value="HTH-type_LysR_regulators"/>
</dbReference>
<dbReference type="GO" id="GO:0003700">
    <property type="term" value="F:DNA-binding transcription factor activity"/>
    <property type="evidence" value="ECO:0007669"/>
    <property type="project" value="InterPro"/>
</dbReference>
<keyword evidence="7" id="KW-1185">Reference proteome</keyword>